<dbReference type="Gene3D" id="3.40.50.1000">
    <property type="entry name" value="HAD superfamily/HAD-like"/>
    <property type="match status" value="1"/>
</dbReference>
<dbReference type="InterPro" id="IPR013954">
    <property type="entry name" value="PNK3P"/>
</dbReference>
<dbReference type="NCBIfam" id="NF006506">
    <property type="entry name" value="PRK08942.1"/>
    <property type="match status" value="1"/>
</dbReference>
<comment type="cofactor">
    <cofactor evidence="2 17">
        <name>Mg(2+)</name>
        <dbReference type="ChEBI" id="CHEBI:18420"/>
    </cofactor>
</comment>
<dbReference type="PIRSF" id="PIRSF004682">
    <property type="entry name" value="GmhB"/>
    <property type="match status" value="1"/>
</dbReference>
<evidence type="ECO:0000256" key="3">
    <source>
        <dbReference type="ARBA" id="ARBA00001947"/>
    </source>
</evidence>
<keyword evidence="8 17" id="KW-0479">Metal-binding</keyword>
<comment type="similarity">
    <text evidence="13 14">Belongs to the gmhB family.</text>
</comment>
<dbReference type="InterPro" id="IPR004446">
    <property type="entry name" value="Heptose_bisP_phosphatase"/>
</dbReference>
<evidence type="ECO:0000256" key="5">
    <source>
        <dbReference type="ARBA" id="ARBA00004708"/>
    </source>
</evidence>
<dbReference type="InterPro" id="IPR036412">
    <property type="entry name" value="HAD-like_sf"/>
</dbReference>
<dbReference type="NCBIfam" id="TIGR01662">
    <property type="entry name" value="HAD-SF-IIIA"/>
    <property type="match status" value="1"/>
</dbReference>
<dbReference type="CDD" id="cd07503">
    <property type="entry name" value="HAD_HisB-N"/>
    <property type="match status" value="1"/>
</dbReference>
<evidence type="ECO:0000256" key="1">
    <source>
        <dbReference type="ARBA" id="ARBA00001226"/>
    </source>
</evidence>
<dbReference type="SUPFAM" id="SSF56784">
    <property type="entry name" value="HAD-like"/>
    <property type="match status" value="1"/>
</dbReference>
<accession>A0P5V0</accession>
<comment type="subcellular location">
    <subcellularLocation>
        <location evidence="4 14">Cytoplasm</location>
    </subcellularLocation>
</comment>
<evidence type="ECO:0000256" key="13">
    <source>
        <dbReference type="ARBA" id="ARBA00061616"/>
    </source>
</evidence>
<evidence type="ECO:0000256" key="14">
    <source>
        <dbReference type="PIRNR" id="PIRNR004682"/>
    </source>
</evidence>
<proteinExistence type="inferred from homology"/>
<dbReference type="EC" id="3.1.3.-" evidence="14"/>
<dbReference type="OrthoDB" id="9781367at2"/>
<feature type="binding site" evidence="17">
    <location>
        <position position="7"/>
    </location>
    <ligand>
        <name>Mg(2+)</name>
        <dbReference type="ChEBI" id="CHEBI:18420"/>
    </ligand>
</feature>
<keyword evidence="10 17" id="KW-0862">Zinc</keyword>
<keyword evidence="12 14" id="KW-0119">Carbohydrate metabolism</keyword>
<evidence type="ECO:0000256" key="9">
    <source>
        <dbReference type="ARBA" id="ARBA00022801"/>
    </source>
</evidence>
<dbReference type="GO" id="GO:0034200">
    <property type="term" value="F:D-glycero-beta-D-manno-heptose 1,7-bisphosphate 7-phosphatase activity"/>
    <property type="evidence" value="ECO:0007669"/>
    <property type="project" value="UniProtKB-EC"/>
</dbReference>
<dbReference type="InterPro" id="IPR006549">
    <property type="entry name" value="HAD-SF_hydro_IIIA"/>
</dbReference>
<comment type="cofactor">
    <cofactor evidence="3 17">
        <name>Zn(2+)</name>
        <dbReference type="ChEBI" id="CHEBI:29105"/>
    </cofactor>
</comment>
<dbReference type="InterPro" id="IPR006543">
    <property type="entry name" value="Histidinol-phos"/>
</dbReference>
<feature type="active site" description="Proton donor" evidence="15">
    <location>
        <position position="9"/>
    </location>
</feature>
<dbReference type="NCBIfam" id="TIGR01656">
    <property type="entry name" value="Histidinol-ppas"/>
    <property type="match status" value="1"/>
</dbReference>
<dbReference type="Proteomes" id="UP000054262">
    <property type="component" value="Unassembled WGS sequence"/>
</dbReference>
<protein>
    <recommendedName>
        <fullName evidence="14">D,D-heptose 1,7-bisphosphate phosphatase</fullName>
        <ecNumber evidence="14">3.1.3.-</ecNumber>
    </recommendedName>
</protein>
<reference evidence="18 19" key="1">
    <citation type="submission" date="2006-11" db="EMBL/GenBank/DDBJ databases">
        <authorList>
            <person name="Giovannoni S."/>
            <person name="Vergin K."/>
            <person name="Ferriera S."/>
            <person name="Johnson J."/>
            <person name="Kravitz S."/>
            <person name="Beeson K."/>
            <person name="Sutton G."/>
            <person name="Rogers Y.-H."/>
            <person name="Friedman R."/>
            <person name="Frazier M."/>
            <person name="Venter J.C."/>
        </authorList>
    </citation>
    <scope>NUCLEOTIDE SEQUENCE [LARGE SCALE GENOMIC DNA]</scope>
    <source>
        <strain evidence="18 19">HTCC2181</strain>
    </source>
</reference>
<feature type="site" description="Contributes to substrate recognition" evidence="16">
    <location>
        <position position="100"/>
    </location>
</feature>
<feature type="binding site" evidence="17">
    <location>
        <position position="91"/>
    </location>
    <ligand>
        <name>Zn(2+)</name>
        <dbReference type="ChEBI" id="CHEBI:29105"/>
    </ligand>
</feature>
<organism evidence="18 19">
    <name type="scientific">Methylophilales bacterium HTCC2181</name>
    <dbReference type="NCBI Taxonomy" id="383631"/>
    <lineage>
        <taxon>Bacteria</taxon>
        <taxon>Pseudomonadati</taxon>
        <taxon>Pseudomonadota</taxon>
        <taxon>Betaproteobacteria</taxon>
        <taxon>Nitrosomonadales</taxon>
        <taxon>OM43 clade</taxon>
    </lineage>
</organism>
<dbReference type="EMBL" id="AAUX01000001">
    <property type="protein sequence ID" value="EAV46910.1"/>
    <property type="molecule type" value="Genomic_DNA"/>
</dbReference>
<feature type="site" description="Stabilizes the phosphoryl group" evidence="16">
    <location>
        <position position="101"/>
    </location>
</feature>
<feature type="binding site" evidence="17">
    <location>
        <position position="9"/>
    </location>
    <ligand>
        <name>Mg(2+)</name>
        <dbReference type="ChEBI" id="CHEBI:18420"/>
    </ligand>
</feature>
<keyword evidence="11 17" id="KW-0460">Magnesium</keyword>
<evidence type="ECO:0000256" key="4">
    <source>
        <dbReference type="ARBA" id="ARBA00004496"/>
    </source>
</evidence>
<evidence type="ECO:0000256" key="16">
    <source>
        <dbReference type="PIRSR" id="PIRSR004682-3"/>
    </source>
</evidence>
<dbReference type="GO" id="GO:0005737">
    <property type="term" value="C:cytoplasm"/>
    <property type="evidence" value="ECO:0007669"/>
    <property type="project" value="UniProtKB-SubCell"/>
</dbReference>
<keyword evidence="19" id="KW-1185">Reference proteome</keyword>
<evidence type="ECO:0000256" key="2">
    <source>
        <dbReference type="ARBA" id="ARBA00001946"/>
    </source>
</evidence>
<dbReference type="PANTHER" id="PTHR42891:SF1">
    <property type="entry name" value="D-GLYCERO-BETA-D-MANNO-HEPTOSE-1,7-BISPHOSPHATE 7-PHOSPHATASE"/>
    <property type="match status" value="1"/>
</dbReference>
<keyword evidence="7 14" id="KW-0963">Cytoplasm</keyword>
<evidence type="ECO:0000256" key="10">
    <source>
        <dbReference type="ARBA" id="ARBA00022833"/>
    </source>
</evidence>
<dbReference type="FunFam" id="3.40.50.1000:FF:000168">
    <property type="entry name" value="D,D-heptose 1,7-bisphosphate phosphatase"/>
    <property type="match status" value="1"/>
</dbReference>
<feature type="active site" description="Nucleophile" evidence="15">
    <location>
        <position position="7"/>
    </location>
</feature>
<dbReference type="AlphaFoldDB" id="A0P5V0"/>
<evidence type="ECO:0000313" key="19">
    <source>
        <dbReference type="Proteomes" id="UP000054262"/>
    </source>
</evidence>
<gene>
    <name evidence="18" type="ORF">MB2181_02515</name>
</gene>
<evidence type="ECO:0000256" key="6">
    <source>
        <dbReference type="ARBA" id="ARBA00011245"/>
    </source>
</evidence>
<keyword evidence="9 14" id="KW-0378">Hydrolase</keyword>
<evidence type="ECO:0000256" key="11">
    <source>
        <dbReference type="ARBA" id="ARBA00022842"/>
    </source>
</evidence>
<dbReference type="GO" id="GO:0046872">
    <property type="term" value="F:metal ion binding"/>
    <property type="evidence" value="ECO:0007669"/>
    <property type="project" value="UniProtKB-KW"/>
</dbReference>
<evidence type="ECO:0000256" key="7">
    <source>
        <dbReference type="ARBA" id="ARBA00022490"/>
    </source>
</evidence>
<feature type="binding site" evidence="17">
    <location>
        <position position="99"/>
    </location>
    <ligand>
        <name>Zn(2+)</name>
        <dbReference type="ChEBI" id="CHEBI:29105"/>
    </ligand>
</feature>
<comment type="subunit">
    <text evidence="6">Monomer.</text>
</comment>
<evidence type="ECO:0000256" key="8">
    <source>
        <dbReference type="ARBA" id="ARBA00022723"/>
    </source>
</evidence>
<feature type="binding site" evidence="17">
    <location>
        <position position="97"/>
    </location>
    <ligand>
        <name>Zn(2+)</name>
        <dbReference type="ChEBI" id="CHEBI:29105"/>
    </ligand>
</feature>
<feature type="binding site" evidence="17">
    <location>
        <position position="126"/>
    </location>
    <ligand>
        <name>Mg(2+)</name>
        <dbReference type="ChEBI" id="CHEBI:18420"/>
    </ligand>
</feature>
<evidence type="ECO:0000256" key="12">
    <source>
        <dbReference type="ARBA" id="ARBA00023277"/>
    </source>
</evidence>
<dbReference type="Pfam" id="PF08645">
    <property type="entry name" value="PNK3P"/>
    <property type="match status" value="1"/>
</dbReference>
<comment type="catalytic activity">
    <reaction evidence="1">
        <text>D-glycero-beta-D-manno-heptose 1,7-bisphosphate + H2O = D-glycero-beta-D-manno-heptose 1-phosphate + phosphate</text>
        <dbReference type="Rhea" id="RHEA:28518"/>
        <dbReference type="ChEBI" id="CHEBI:15377"/>
        <dbReference type="ChEBI" id="CHEBI:43474"/>
        <dbReference type="ChEBI" id="CHEBI:60208"/>
        <dbReference type="ChEBI" id="CHEBI:61593"/>
        <dbReference type="EC" id="3.1.3.82"/>
    </reaction>
</comment>
<dbReference type="InterPro" id="IPR023214">
    <property type="entry name" value="HAD_sf"/>
</dbReference>
<sequence>MKLVILDRDGVINQDSANYIKNPNEWIPIPNSLEAISLLNQNGYSVVIATNQSGVGRGLYGIEELNNIHAKMIKMLAELGGSIDAIFFCTHTEEDHCDCRKPEIGMLVEIKDRFSVSFEDICGVGDSLRDLEAFEKVGMQPILVKTGNGENTFLEGKYPKQSLVFDDLFEAASKIIEGI</sequence>
<feature type="site" description="Stabilizes the phosphoryl group" evidence="16">
    <location>
        <position position="50"/>
    </location>
</feature>
<feature type="binding site" evidence="17">
    <location>
        <position position="89"/>
    </location>
    <ligand>
        <name>Zn(2+)</name>
        <dbReference type="ChEBI" id="CHEBI:29105"/>
    </ligand>
</feature>
<dbReference type="PANTHER" id="PTHR42891">
    <property type="entry name" value="D-GLYCERO-BETA-D-MANNO-HEPTOSE-1,7-BISPHOSPHATE 7-PHOSPHATASE"/>
    <property type="match status" value="1"/>
</dbReference>
<evidence type="ECO:0000313" key="18">
    <source>
        <dbReference type="EMBL" id="EAV46910.1"/>
    </source>
</evidence>
<name>A0P5V0_9PROT</name>
<evidence type="ECO:0000256" key="15">
    <source>
        <dbReference type="PIRSR" id="PIRSR004682-1"/>
    </source>
</evidence>
<comment type="pathway">
    <text evidence="5">Nucleotide-sugar biosynthesis; ADP-L-glycero-beta-D-manno-heptose biosynthesis; ADP-L-glycero-beta-D-manno-heptose from D-glycero-beta-D-manno-heptose 7-phosphate: step 2/4.</text>
</comment>
<comment type="caution">
    <text evidence="18">The sequence shown here is derived from an EMBL/GenBank/DDBJ whole genome shotgun (WGS) entry which is preliminary data.</text>
</comment>
<evidence type="ECO:0000256" key="17">
    <source>
        <dbReference type="PIRSR" id="PIRSR004682-4"/>
    </source>
</evidence>
<dbReference type="GO" id="GO:0005975">
    <property type="term" value="P:carbohydrate metabolic process"/>
    <property type="evidence" value="ECO:0007669"/>
    <property type="project" value="InterPro"/>
</dbReference>